<dbReference type="InterPro" id="IPR011009">
    <property type="entry name" value="Kinase-like_dom_sf"/>
</dbReference>
<dbReference type="Gene3D" id="1.10.510.10">
    <property type="entry name" value="Transferase(Phosphotransferase) domain 1"/>
    <property type="match status" value="1"/>
</dbReference>
<dbReference type="AlphaFoldDB" id="A0A4S4LMP9"/>
<evidence type="ECO:0000256" key="3">
    <source>
        <dbReference type="ARBA" id="ARBA00022679"/>
    </source>
</evidence>
<proteinExistence type="predicted"/>
<evidence type="ECO:0000256" key="4">
    <source>
        <dbReference type="ARBA" id="ARBA00022741"/>
    </source>
</evidence>
<dbReference type="GO" id="GO:0004674">
    <property type="term" value="F:protein serine/threonine kinase activity"/>
    <property type="evidence" value="ECO:0007669"/>
    <property type="project" value="UniProtKB-KW"/>
</dbReference>
<evidence type="ECO:0000313" key="10">
    <source>
        <dbReference type="EMBL" id="THH11300.1"/>
    </source>
</evidence>
<dbReference type="Proteomes" id="UP000310158">
    <property type="component" value="Unassembled WGS sequence"/>
</dbReference>
<keyword evidence="5" id="KW-0418">Kinase</keyword>
<dbReference type="GO" id="GO:0000245">
    <property type="term" value="P:spliceosomal complex assembly"/>
    <property type="evidence" value="ECO:0007669"/>
    <property type="project" value="TreeGrafter"/>
</dbReference>
<dbReference type="EMBL" id="SGPL01000521">
    <property type="protein sequence ID" value="THH11300.1"/>
    <property type="molecule type" value="Genomic_DNA"/>
</dbReference>
<evidence type="ECO:0000256" key="1">
    <source>
        <dbReference type="ARBA" id="ARBA00012513"/>
    </source>
</evidence>
<organism evidence="10 11">
    <name type="scientific">Bondarzewia mesenterica</name>
    <dbReference type="NCBI Taxonomy" id="1095465"/>
    <lineage>
        <taxon>Eukaryota</taxon>
        <taxon>Fungi</taxon>
        <taxon>Dikarya</taxon>
        <taxon>Basidiomycota</taxon>
        <taxon>Agaricomycotina</taxon>
        <taxon>Agaricomycetes</taxon>
        <taxon>Russulales</taxon>
        <taxon>Bondarzewiaceae</taxon>
        <taxon>Bondarzewia</taxon>
    </lineage>
</organism>
<keyword evidence="6" id="KW-0067">ATP-binding</keyword>
<dbReference type="PROSITE" id="PS50011">
    <property type="entry name" value="PROTEIN_KINASE_DOM"/>
    <property type="match status" value="1"/>
</dbReference>
<dbReference type="EC" id="2.7.11.1" evidence="1"/>
<name>A0A4S4LMP9_9AGAM</name>
<comment type="caution">
    <text evidence="10">The sequence shown here is derived from an EMBL/GenBank/DDBJ whole genome shotgun (WGS) entry which is preliminary data.</text>
</comment>
<dbReference type="GO" id="GO:0005524">
    <property type="term" value="F:ATP binding"/>
    <property type="evidence" value="ECO:0007669"/>
    <property type="project" value="UniProtKB-KW"/>
</dbReference>
<evidence type="ECO:0000256" key="5">
    <source>
        <dbReference type="ARBA" id="ARBA00022777"/>
    </source>
</evidence>
<dbReference type="OrthoDB" id="5979581at2759"/>
<evidence type="ECO:0000259" key="9">
    <source>
        <dbReference type="PROSITE" id="PS50011"/>
    </source>
</evidence>
<keyword evidence="11" id="KW-1185">Reference proteome</keyword>
<evidence type="ECO:0000313" key="11">
    <source>
        <dbReference type="Proteomes" id="UP000310158"/>
    </source>
</evidence>
<dbReference type="SMART" id="SM00220">
    <property type="entry name" value="S_TKc"/>
    <property type="match status" value="1"/>
</dbReference>
<accession>A0A4S4LMP9</accession>
<sequence length="402" mass="45183">MHVQLRTAADSFGFFPTYPGLLLKQGRYKVVRLLGLGQFSSTVLVADLQSERKRYHAIKFLTAYSTSLNRTGRLNELGILEAVSPVDRNDNLPFLIDHFEELGPHGQHLCFVVPPLTTDLDSFRESAPRKRLPLHTVKITLLCVLLALERLHRINIIHTDIKPDNILFSIGEDTDSTEEELAADPPKINGQVELNGNTYPVMLPQPLTHDYKWNDPAMFVELYDFVLNDLGHARLASDPQTYNLITAFALRAPEVVLRAGYGTKIDIWAIGCLTFELLTGLWAFHPKSGADFDLEDDHLGRMLELTGERFPQAMLARAELSQKYFDDHGNLLRGRHLAPVGIEATLKDVSNLADHDIPAAAEFIRACLHLDPDDRPTANQLLHHQWMNGANVCQDYRSPTAV</sequence>
<dbReference type="InterPro" id="IPR008271">
    <property type="entry name" value="Ser/Thr_kinase_AS"/>
</dbReference>
<evidence type="ECO:0000256" key="6">
    <source>
        <dbReference type="ARBA" id="ARBA00022840"/>
    </source>
</evidence>
<comment type="catalytic activity">
    <reaction evidence="8">
        <text>L-seryl-[protein] + ATP = O-phospho-L-seryl-[protein] + ADP + H(+)</text>
        <dbReference type="Rhea" id="RHEA:17989"/>
        <dbReference type="Rhea" id="RHEA-COMP:9863"/>
        <dbReference type="Rhea" id="RHEA-COMP:11604"/>
        <dbReference type="ChEBI" id="CHEBI:15378"/>
        <dbReference type="ChEBI" id="CHEBI:29999"/>
        <dbReference type="ChEBI" id="CHEBI:30616"/>
        <dbReference type="ChEBI" id="CHEBI:83421"/>
        <dbReference type="ChEBI" id="CHEBI:456216"/>
        <dbReference type="EC" id="2.7.11.1"/>
    </reaction>
</comment>
<evidence type="ECO:0000256" key="2">
    <source>
        <dbReference type="ARBA" id="ARBA00022527"/>
    </source>
</evidence>
<dbReference type="Pfam" id="PF00069">
    <property type="entry name" value="Pkinase"/>
    <property type="match status" value="2"/>
</dbReference>
<feature type="domain" description="Protein kinase" evidence="9">
    <location>
        <begin position="28"/>
        <end position="387"/>
    </location>
</feature>
<gene>
    <name evidence="10" type="ORF">EW146_g8092</name>
</gene>
<dbReference type="InterPro" id="IPR051334">
    <property type="entry name" value="SRPK"/>
</dbReference>
<keyword evidence="2" id="KW-0723">Serine/threonine-protein kinase</keyword>
<dbReference type="GO" id="GO:0050684">
    <property type="term" value="P:regulation of mRNA processing"/>
    <property type="evidence" value="ECO:0007669"/>
    <property type="project" value="TreeGrafter"/>
</dbReference>
<keyword evidence="4" id="KW-0547">Nucleotide-binding</keyword>
<reference evidence="10 11" key="1">
    <citation type="submission" date="2019-02" db="EMBL/GenBank/DDBJ databases">
        <title>Genome sequencing of the rare red list fungi Bondarzewia mesenterica.</title>
        <authorList>
            <person name="Buettner E."/>
            <person name="Kellner H."/>
        </authorList>
    </citation>
    <scope>NUCLEOTIDE SEQUENCE [LARGE SCALE GENOMIC DNA]</scope>
    <source>
        <strain evidence="10 11">DSM 108281</strain>
    </source>
</reference>
<evidence type="ECO:0000256" key="7">
    <source>
        <dbReference type="ARBA" id="ARBA00047899"/>
    </source>
</evidence>
<dbReference type="Gene3D" id="3.30.200.20">
    <property type="entry name" value="Phosphorylase Kinase, domain 1"/>
    <property type="match status" value="1"/>
</dbReference>
<dbReference type="PROSITE" id="PS00108">
    <property type="entry name" value="PROTEIN_KINASE_ST"/>
    <property type="match status" value="1"/>
</dbReference>
<dbReference type="PANTHER" id="PTHR47634:SF9">
    <property type="entry name" value="PROTEIN KINASE DOMAIN-CONTAINING PROTEIN-RELATED"/>
    <property type="match status" value="1"/>
</dbReference>
<keyword evidence="3" id="KW-0808">Transferase</keyword>
<dbReference type="InterPro" id="IPR000719">
    <property type="entry name" value="Prot_kinase_dom"/>
</dbReference>
<evidence type="ECO:0000256" key="8">
    <source>
        <dbReference type="ARBA" id="ARBA00048679"/>
    </source>
</evidence>
<dbReference type="SUPFAM" id="SSF56112">
    <property type="entry name" value="Protein kinase-like (PK-like)"/>
    <property type="match status" value="1"/>
</dbReference>
<protein>
    <recommendedName>
        <fullName evidence="1">non-specific serine/threonine protein kinase</fullName>
        <ecNumber evidence="1">2.7.11.1</ecNumber>
    </recommendedName>
</protein>
<dbReference type="PANTHER" id="PTHR47634">
    <property type="entry name" value="PROTEIN KINASE DOMAIN-CONTAINING PROTEIN-RELATED"/>
    <property type="match status" value="1"/>
</dbReference>
<comment type="catalytic activity">
    <reaction evidence="7">
        <text>L-threonyl-[protein] + ATP = O-phospho-L-threonyl-[protein] + ADP + H(+)</text>
        <dbReference type="Rhea" id="RHEA:46608"/>
        <dbReference type="Rhea" id="RHEA-COMP:11060"/>
        <dbReference type="Rhea" id="RHEA-COMP:11605"/>
        <dbReference type="ChEBI" id="CHEBI:15378"/>
        <dbReference type="ChEBI" id="CHEBI:30013"/>
        <dbReference type="ChEBI" id="CHEBI:30616"/>
        <dbReference type="ChEBI" id="CHEBI:61977"/>
        <dbReference type="ChEBI" id="CHEBI:456216"/>
        <dbReference type="EC" id="2.7.11.1"/>
    </reaction>
</comment>